<accession>A0A336LIV7</accession>
<name>A0A336LIV7_CULSO</name>
<evidence type="ECO:0000313" key="2">
    <source>
        <dbReference type="EMBL" id="SSX18064.1"/>
    </source>
</evidence>
<dbReference type="AlphaFoldDB" id="A0A336LIV7"/>
<sequence length="309" mass="34993">MKEINLNVVELACDEEEKKCLNVYCHNMSGQKSSTRSRAFSVGSKIKNRLNENTFKLDLKEKTGKNVQGDKSTSVPVLAKNSKFLTSDHVEVVFSNPTNQQIKFLPSGLTTSEYIEMLPTNYIISELPQVINSDYVDMGVNFSKSERCSSKPIEIKKKKNDNFDDYNMLSSCLQNDDVPGNECQNTIFALSLENKFTLDTDLSHRSNGSKKSSDGTESQQTNSSIKENNAKHDDGDYATLLSNAEVENKNCDEKNICIQNYVDLYFPEKSNIKYANSKKEENVPKSTYAQISSKRRYVYESTMCNSYIH</sequence>
<feature type="compositionally biased region" description="Polar residues" evidence="1">
    <location>
        <begin position="205"/>
        <end position="227"/>
    </location>
</feature>
<dbReference type="EMBL" id="UFQT01000026">
    <property type="protein sequence ID" value="SSX18064.1"/>
    <property type="molecule type" value="Genomic_DNA"/>
</dbReference>
<feature type="region of interest" description="Disordered" evidence="1">
    <location>
        <begin position="203"/>
        <end position="234"/>
    </location>
</feature>
<reference evidence="2" key="1">
    <citation type="submission" date="2018-07" db="EMBL/GenBank/DDBJ databases">
        <authorList>
            <person name="Quirk P.G."/>
            <person name="Krulwich T.A."/>
        </authorList>
    </citation>
    <scope>NUCLEOTIDE SEQUENCE</scope>
</reference>
<dbReference type="VEuPathDB" id="VectorBase:CSON007165"/>
<organism evidence="2">
    <name type="scientific">Culicoides sonorensis</name>
    <name type="common">Biting midge</name>
    <dbReference type="NCBI Taxonomy" id="179676"/>
    <lineage>
        <taxon>Eukaryota</taxon>
        <taxon>Metazoa</taxon>
        <taxon>Ecdysozoa</taxon>
        <taxon>Arthropoda</taxon>
        <taxon>Hexapoda</taxon>
        <taxon>Insecta</taxon>
        <taxon>Pterygota</taxon>
        <taxon>Neoptera</taxon>
        <taxon>Endopterygota</taxon>
        <taxon>Diptera</taxon>
        <taxon>Nematocera</taxon>
        <taxon>Chironomoidea</taxon>
        <taxon>Ceratopogonidae</taxon>
        <taxon>Ceratopogoninae</taxon>
        <taxon>Culicoides</taxon>
        <taxon>Monoculicoides</taxon>
    </lineage>
</organism>
<evidence type="ECO:0000256" key="1">
    <source>
        <dbReference type="SAM" id="MobiDB-lite"/>
    </source>
</evidence>
<gene>
    <name evidence="2" type="primary">CSON007165</name>
</gene>
<proteinExistence type="predicted"/>
<protein>
    <submittedName>
        <fullName evidence="2">CSON007165 protein</fullName>
    </submittedName>
</protein>